<feature type="region of interest" description="Disordered" evidence="1">
    <location>
        <begin position="306"/>
        <end position="330"/>
    </location>
</feature>
<dbReference type="EMBL" id="PGCI01000986">
    <property type="protein sequence ID" value="PLW09915.1"/>
    <property type="molecule type" value="Genomic_DNA"/>
</dbReference>
<evidence type="ECO:0008006" key="4">
    <source>
        <dbReference type="Google" id="ProtNLM"/>
    </source>
</evidence>
<comment type="caution">
    <text evidence="2">The sequence shown here is derived from an EMBL/GenBank/DDBJ whole genome shotgun (WGS) entry which is preliminary data.</text>
</comment>
<dbReference type="InterPro" id="IPR029058">
    <property type="entry name" value="AB_hydrolase_fold"/>
</dbReference>
<dbReference type="AlphaFoldDB" id="A0A2N5S9L4"/>
<reference evidence="2 3" key="1">
    <citation type="submission" date="2017-11" db="EMBL/GenBank/DDBJ databases">
        <title>De novo assembly and phasing of dikaryotic genomes from two isolates of Puccinia coronata f. sp. avenae, the causal agent of oat crown rust.</title>
        <authorList>
            <person name="Miller M.E."/>
            <person name="Zhang Y."/>
            <person name="Omidvar V."/>
            <person name="Sperschneider J."/>
            <person name="Schwessinger B."/>
            <person name="Raley C."/>
            <person name="Palmer J.M."/>
            <person name="Garnica D."/>
            <person name="Upadhyaya N."/>
            <person name="Rathjen J."/>
            <person name="Taylor J.M."/>
            <person name="Park R.F."/>
            <person name="Dodds P.N."/>
            <person name="Hirsch C.D."/>
            <person name="Kianian S.F."/>
            <person name="Figueroa M."/>
        </authorList>
    </citation>
    <scope>NUCLEOTIDE SEQUENCE [LARGE SCALE GENOMIC DNA]</scope>
    <source>
        <strain evidence="2">12SD80</strain>
    </source>
</reference>
<evidence type="ECO:0000313" key="2">
    <source>
        <dbReference type="EMBL" id="PLW09915.1"/>
    </source>
</evidence>
<dbReference type="SUPFAM" id="SSF53474">
    <property type="entry name" value="alpha/beta-Hydrolases"/>
    <property type="match status" value="1"/>
</dbReference>
<dbReference type="Gene3D" id="3.40.50.1820">
    <property type="entry name" value="alpha/beta hydrolase"/>
    <property type="match status" value="1"/>
</dbReference>
<proteinExistence type="predicted"/>
<name>A0A2N5S9L4_9BASI</name>
<dbReference type="Proteomes" id="UP000235392">
    <property type="component" value="Unassembled WGS sequence"/>
</dbReference>
<organism evidence="2 3">
    <name type="scientific">Puccinia coronata f. sp. avenae</name>
    <dbReference type="NCBI Taxonomy" id="200324"/>
    <lineage>
        <taxon>Eukaryota</taxon>
        <taxon>Fungi</taxon>
        <taxon>Dikarya</taxon>
        <taxon>Basidiomycota</taxon>
        <taxon>Pucciniomycotina</taxon>
        <taxon>Pucciniomycetes</taxon>
        <taxon>Pucciniales</taxon>
        <taxon>Pucciniaceae</taxon>
        <taxon>Puccinia</taxon>
    </lineage>
</organism>
<sequence>MPFVQVSSEVRLHYEISYCEDNPAHRDSRPWLMIIHPLLMDSAFIANFTSQPVFKSTFNQIIFDARHHGRSNTTDPKNVGSKALDLYSLAADFAIGLQHLNIPAVHGLATHSWASEVLLRMAAVFPFKLLSLCVCSLPPPKLEGFLERAFQECFESTANPESVEEWDEGVSAVQWFNFGEPSLVDGDVLDEWASVLVRRYPPNRSVDCCMAVWPFLGACQASKPDNIPQNLMSQIKHPVLALWGANDTIFTQAGCKERLDELPFHERSTLKVMKDAPLLFCKTHPKETSKAYMKWVEPILKMNGSNSNNINNKSGRQKVPMEEEVDLDSKGEGRWKESLEKIASCRHDQAILHRDPMQSDSYNRNSLEEIDALQQVLTNLKAHQVKTFSMLGGGAPEIWTDASFDEKVPWRFSSRFDEARVIATGPTLHRSKNQCEVESIQIKKSVEVQYHDLIEL</sequence>
<accession>A0A2N5S9L4</accession>
<evidence type="ECO:0000256" key="1">
    <source>
        <dbReference type="SAM" id="MobiDB-lite"/>
    </source>
</evidence>
<evidence type="ECO:0000313" key="3">
    <source>
        <dbReference type="Proteomes" id="UP000235392"/>
    </source>
</evidence>
<gene>
    <name evidence="2" type="ORF">PCASD_21484</name>
</gene>
<protein>
    <recommendedName>
        <fullName evidence="4">AB hydrolase-1 domain-containing protein</fullName>
    </recommendedName>
</protein>